<feature type="domain" description="RING-type" evidence="5">
    <location>
        <begin position="162"/>
        <end position="200"/>
    </location>
</feature>
<dbReference type="InterPro" id="IPR013087">
    <property type="entry name" value="Znf_C2H2_type"/>
</dbReference>
<dbReference type="InterPro" id="IPR017907">
    <property type="entry name" value="Znf_RING_CS"/>
</dbReference>
<organism evidence="6 7">
    <name type="scientific">Obba rivulosa</name>
    <dbReference type="NCBI Taxonomy" id="1052685"/>
    <lineage>
        <taxon>Eukaryota</taxon>
        <taxon>Fungi</taxon>
        <taxon>Dikarya</taxon>
        <taxon>Basidiomycota</taxon>
        <taxon>Agaricomycotina</taxon>
        <taxon>Agaricomycetes</taxon>
        <taxon>Polyporales</taxon>
        <taxon>Gelatoporiaceae</taxon>
        <taxon>Obba</taxon>
    </lineage>
</organism>
<reference evidence="6 7" key="1">
    <citation type="submission" date="2016-07" db="EMBL/GenBank/DDBJ databases">
        <title>Draft genome of the white-rot fungus Obba rivulosa 3A-2.</title>
        <authorList>
            <consortium name="DOE Joint Genome Institute"/>
            <person name="Miettinen O."/>
            <person name="Riley R."/>
            <person name="Acob R."/>
            <person name="Barry K."/>
            <person name="Cullen D."/>
            <person name="De Vries R."/>
            <person name="Hainaut M."/>
            <person name="Hatakka A."/>
            <person name="Henrissat B."/>
            <person name="Hilden K."/>
            <person name="Kuo R."/>
            <person name="Labutti K."/>
            <person name="Lipzen A."/>
            <person name="Makela M.R."/>
            <person name="Sandor L."/>
            <person name="Spatafora J.W."/>
            <person name="Grigoriev I.V."/>
            <person name="Hibbett D.S."/>
        </authorList>
    </citation>
    <scope>NUCLEOTIDE SEQUENCE [LARGE SCALE GENOMIC DNA]</scope>
    <source>
        <strain evidence="6 7">3A-2</strain>
    </source>
</reference>
<dbReference type="Gene3D" id="3.30.160.60">
    <property type="entry name" value="Classic Zinc Finger"/>
    <property type="match status" value="1"/>
</dbReference>
<dbReference type="GO" id="GO:0032183">
    <property type="term" value="F:SUMO binding"/>
    <property type="evidence" value="ECO:0007669"/>
    <property type="project" value="TreeGrafter"/>
</dbReference>
<dbReference type="OrthoDB" id="6270329at2759"/>
<accession>A0A8E2AM26</accession>
<dbReference type="GO" id="GO:0140082">
    <property type="term" value="F:SUMO-ubiquitin ligase activity"/>
    <property type="evidence" value="ECO:0007669"/>
    <property type="project" value="TreeGrafter"/>
</dbReference>
<dbReference type="EMBL" id="KV722497">
    <property type="protein sequence ID" value="OCH87136.1"/>
    <property type="molecule type" value="Genomic_DNA"/>
</dbReference>
<keyword evidence="2 4" id="KW-0863">Zinc-finger</keyword>
<dbReference type="AlphaFoldDB" id="A0A8E2AM26"/>
<keyword evidence="3" id="KW-0862">Zinc</keyword>
<gene>
    <name evidence="6" type="ORF">OBBRIDRAFT_736707</name>
</gene>
<dbReference type="Pfam" id="PF00097">
    <property type="entry name" value="zf-C3HC4"/>
    <property type="match status" value="1"/>
</dbReference>
<evidence type="ECO:0000256" key="2">
    <source>
        <dbReference type="ARBA" id="ARBA00022771"/>
    </source>
</evidence>
<keyword evidence="7" id="KW-1185">Reference proteome</keyword>
<evidence type="ECO:0000256" key="1">
    <source>
        <dbReference type="ARBA" id="ARBA00022723"/>
    </source>
</evidence>
<dbReference type="PANTHER" id="PTHR47094">
    <property type="entry name" value="ELFLESS, ISOFORM B"/>
    <property type="match status" value="1"/>
</dbReference>
<protein>
    <recommendedName>
        <fullName evidence="5">RING-type domain-containing protein</fullName>
    </recommendedName>
</protein>
<evidence type="ECO:0000313" key="6">
    <source>
        <dbReference type="EMBL" id="OCH87136.1"/>
    </source>
</evidence>
<proteinExistence type="predicted"/>
<evidence type="ECO:0000256" key="4">
    <source>
        <dbReference type="PROSITE-ProRule" id="PRU00175"/>
    </source>
</evidence>
<dbReference type="PROSITE" id="PS00518">
    <property type="entry name" value="ZF_RING_1"/>
    <property type="match status" value="1"/>
</dbReference>
<dbReference type="GO" id="GO:0061630">
    <property type="term" value="F:ubiquitin protein ligase activity"/>
    <property type="evidence" value="ECO:0007669"/>
    <property type="project" value="InterPro"/>
</dbReference>
<dbReference type="PROSITE" id="PS50089">
    <property type="entry name" value="ZF_RING_2"/>
    <property type="match status" value="1"/>
</dbReference>
<dbReference type="Gene3D" id="3.30.40.10">
    <property type="entry name" value="Zinc/RING finger domain, C3HC4 (zinc finger)"/>
    <property type="match status" value="1"/>
</dbReference>
<keyword evidence="1" id="KW-0479">Metal-binding</keyword>
<dbReference type="InterPro" id="IPR049627">
    <property type="entry name" value="SLX8"/>
</dbReference>
<dbReference type="SMART" id="SM00184">
    <property type="entry name" value="RING"/>
    <property type="match status" value="1"/>
</dbReference>
<dbReference type="SUPFAM" id="SSF57850">
    <property type="entry name" value="RING/U-box"/>
    <property type="match status" value="1"/>
</dbReference>
<evidence type="ECO:0000313" key="7">
    <source>
        <dbReference type="Proteomes" id="UP000250043"/>
    </source>
</evidence>
<dbReference type="GO" id="GO:0006511">
    <property type="term" value="P:ubiquitin-dependent protein catabolic process"/>
    <property type="evidence" value="ECO:0007669"/>
    <property type="project" value="TreeGrafter"/>
</dbReference>
<evidence type="ECO:0000256" key="3">
    <source>
        <dbReference type="ARBA" id="ARBA00022833"/>
    </source>
</evidence>
<sequence length="216" mass="24528">MSYCTLCDRYFPGPEARASHVQLSTNHPKCDTCDRRFANKASLRNHWVYSPRHNYCAVCERDFRTAAGFRTHVEYAAVHRDDSDDEDEDDDDIDDSYEGWEDEVGQTIFPDEDQPADDDISVADSYTSEDEYWDDDEGIDLEEEEELYMGFASAVSGILFNCPLCLEPPSESSATRCGHLFCTSCITQALETKRLCPVCRKAAVPKQLRKIYLSAA</sequence>
<dbReference type="InterPro" id="IPR018957">
    <property type="entry name" value="Znf_C3HC4_RING-type"/>
</dbReference>
<name>A0A8E2AM26_9APHY</name>
<dbReference type="SMART" id="SM00355">
    <property type="entry name" value="ZnF_C2H2"/>
    <property type="match status" value="3"/>
</dbReference>
<dbReference type="InterPro" id="IPR013083">
    <property type="entry name" value="Znf_RING/FYVE/PHD"/>
</dbReference>
<dbReference type="GO" id="GO:0033768">
    <property type="term" value="C:SUMO-targeted ubiquitin ligase complex"/>
    <property type="evidence" value="ECO:0007669"/>
    <property type="project" value="TreeGrafter"/>
</dbReference>
<dbReference type="InterPro" id="IPR001841">
    <property type="entry name" value="Znf_RING"/>
</dbReference>
<dbReference type="PANTHER" id="PTHR47094:SF1">
    <property type="entry name" value="RING-TYPE E3 UBIQUITIN TRANSFERASE"/>
    <property type="match status" value="1"/>
</dbReference>
<dbReference type="Proteomes" id="UP000250043">
    <property type="component" value="Unassembled WGS sequence"/>
</dbReference>
<dbReference type="Pfam" id="PF12874">
    <property type="entry name" value="zf-met"/>
    <property type="match status" value="1"/>
</dbReference>
<dbReference type="GO" id="GO:0008270">
    <property type="term" value="F:zinc ion binding"/>
    <property type="evidence" value="ECO:0007669"/>
    <property type="project" value="UniProtKB-KW"/>
</dbReference>
<evidence type="ECO:0000259" key="5">
    <source>
        <dbReference type="PROSITE" id="PS50089"/>
    </source>
</evidence>